<feature type="region of interest" description="Disordered" evidence="1">
    <location>
        <begin position="138"/>
        <end position="158"/>
    </location>
</feature>
<proteinExistence type="predicted"/>
<accession>A0AB39SRC1</accession>
<sequence>MASPSAYEDSHLSRWLRVREFAVPPSMIETATTRRRAGDWAGACAAAHVDVDLDLRALARRHGTELAARVRADLRLLAPDLLRWHMPRIAPDGLLRPGLTVALARYGTAGRERARPLHLVARTAPAWADSGQRISLALWDPSSGTGPAHSPPHPHPHPRFRLDLHRHLWDASRAGELRTRSGADGPPDALPARDPGLPQGGPHGAVDRWADEAAILLRAEGRPAGPVAVRLGKGQRLFVHADPTGARSSPASRTAPARRASDTPPVLPDAATWLLPDLRLLRAGLIEAGQLHPLVAAALVPGHQPSGAPRPPDRAGAPRLVDCRGARHRIGLVDGVLTPLDHDPAELRREELLVALTGTALPCVRAVDEAHRRPDCLTGVRERLDHGDIAGALAVVEGLLGPAALLRDGALRDALEAAARQRVTYGLYRAGLFGPAPGRELAPPAPPARRTRPDSRRTRTRGARPRHATSASPSSSASR</sequence>
<feature type="region of interest" description="Disordered" evidence="1">
    <location>
        <begin position="435"/>
        <end position="479"/>
    </location>
</feature>
<name>A0AB39SRC1_9ACTN</name>
<dbReference type="RefSeq" id="WP_369142661.1">
    <property type="nucleotide sequence ID" value="NZ_CP163444.1"/>
</dbReference>
<dbReference type="EMBL" id="CP163444">
    <property type="protein sequence ID" value="XDQ69916.1"/>
    <property type="molecule type" value="Genomic_DNA"/>
</dbReference>
<organism evidence="2">
    <name type="scientific">Streptomyces sp. R44</name>
    <dbReference type="NCBI Taxonomy" id="3238633"/>
    <lineage>
        <taxon>Bacteria</taxon>
        <taxon>Bacillati</taxon>
        <taxon>Actinomycetota</taxon>
        <taxon>Actinomycetes</taxon>
        <taxon>Kitasatosporales</taxon>
        <taxon>Streptomycetaceae</taxon>
        <taxon>Streptomyces</taxon>
    </lineage>
</organism>
<dbReference type="AlphaFoldDB" id="A0AB39SRC1"/>
<evidence type="ECO:0000256" key="1">
    <source>
        <dbReference type="SAM" id="MobiDB-lite"/>
    </source>
</evidence>
<reference evidence="2" key="1">
    <citation type="submission" date="2024-07" db="EMBL/GenBank/DDBJ databases">
        <authorList>
            <person name="Yu S.T."/>
        </authorList>
    </citation>
    <scope>NUCLEOTIDE SEQUENCE</scope>
    <source>
        <strain evidence="2">R44</strain>
    </source>
</reference>
<feature type="region of interest" description="Disordered" evidence="1">
    <location>
        <begin position="241"/>
        <end position="264"/>
    </location>
</feature>
<gene>
    <name evidence="2" type="ORF">AB5J54_04985</name>
</gene>
<evidence type="ECO:0000313" key="2">
    <source>
        <dbReference type="EMBL" id="XDQ69916.1"/>
    </source>
</evidence>
<protein>
    <submittedName>
        <fullName evidence="2">Uncharacterized protein</fullName>
    </submittedName>
</protein>
<feature type="compositionally biased region" description="Low complexity" evidence="1">
    <location>
        <begin position="246"/>
        <end position="264"/>
    </location>
</feature>
<feature type="compositionally biased region" description="Basic residues" evidence="1">
    <location>
        <begin position="458"/>
        <end position="467"/>
    </location>
</feature>
<feature type="region of interest" description="Disordered" evidence="1">
    <location>
        <begin position="176"/>
        <end position="205"/>
    </location>
</feature>
<feature type="compositionally biased region" description="Low complexity" evidence="1">
    <location>
        <begin position="468"/>
        <end position="479"/>
    </location>
</feature>